<dbReference type="EMBL" id="ML179257">
    <property type="protein sequence ID" value="THU93145.1"/>
    <property type="molecule type" value="Genomic_DNA"/>
</dbReference>
<accession>A0A4V4HF10</accession>
<sequence length="371" mass="41836">MQSSTPVAASRTCVSSTTDHSPERCARITDNRTSAWVLRNQPEVTSYQELSNCRELIPYRPSPFGEIPAQETNRDKGLNPVTGALLGYNRQNLIDTLHLAFPDPYIQALISHAFRESILTKPLSDEDLLLVRDNTESTTRFLFSLEATDKIWADLQHLGRMVLAATSGHEQTISTIPSSYSRDYNNLEWIHSNFFHLLTHITFAGGDNLLRSIFGNSRQAMMKIYSMIQFIAQQYASWILHQVRISISRGFLSASNWGSYFGLTHNETLTRLTQKSMAWIEAEKELTKRRRKRVPAISQTQGEESDGMGQLVLHPTASSLGRRGLLAPYDPSQPGWDINLYAPSANVRMVDEDFNGLMKKAADEINGKKDL</sequence>
<feature type="region of interest" description="Disordered" evidence="1">
    <location>
        <begin position="290"/>
        <end position="310"/>
    </location>
</feature>
<feature type="region of interest" description="Disordered" evidence="1">
    <location>
        <begin position="1"/>
        <end position="22"/>
    </location>
</feature>
<proteinExistence type="predicted"/>
<dbReference type="Proteomes" id="UP000297245">
    <property type="component" value="Unassembled WGS sequence"/>
</dbReference>
<feature type="compositionally biased region" description="Polar residues" evidence="1">
    <location>
        <begin position="1"/>
        <end position="19"/>
    </location>
</feature>
<dbReference type="AlphaFoldDB" id="A0A4V4HF10"/>
<reference evidence="2 3" key="1">
    <citation type="journal article" date="2019" name="Nat. Ecol. Evol.">
        <title>Megaphylogeny resolves global patterns of mushroom evolution.</title>
        <authorList>
            <person name="Varga T."/>
            <person name="Krizsan K."/>
            <person name="Foldi C."/>
            <person name="Dima B."/>
            <person name="Sanchez-Garcia M."/>
            <person name="Sanchez-Ramirez S."/>
            <person name="Szollosi G.J."/>
            <person name="Szarkandi J.G."/>
            <person name="Papp V."/>
            <person name="Albert L."/>
            <person name="Andreopoulos W."/>
            <person name="Angelini C."/>
            <person name="Antonin V."/>
            <person name="Barry K.W."/>
            <person name="Bougher N.L."/>
            <person name="Buchanan P."/>
            <person name="Buyck B."/>
            <person name="Bense V."/>
            <person name="Catcheside P."/>
            <person name="Chovatia M."/>
            <person name="Cooper J."/>
            <person name="Damon W."/>
            <person name="Desjardin D."/>
            <person name="Finy P."/>
            <person name="Geml J."/>
            <person name="Haridas S."/>
            <person name="Hughes K."/>
            <person name="Justo A."/>
            <person name="Karasinski D."/>
            <person name="Kautmanova I."/>
            <person name="Kiss B."/>
            <person name="Kocsube S."/>
            <person name="Kotiranta H."/>
            <person name="LaButti K.M."/>
            <person name="Lechner B.E."/>
            <person name="Liimatainen K."/>
            <person name="Lipzen A."/>
            <person name="Lukacs Z."/>
            <person name="Mihaltcheva S."/>
            <person name="Morgado L.N."/>
            <person name="Niskanen T."/>
            <person name="Noordeloos M.E."/>
            <person name="Ohm R.A."/>
            <person name="Ortiz-Santana B."/>
            <person name="Ovrebo C."/>
            <person name="Racz N."/>
            <person name="Riley R."/>
            <person name="Savchenko A."/>
            <person name="Shiryaev A."/>
            <person name="Soop K."/>
            <person name="Spirin V."/>
            <person name="Szebenyi C."/>
            <person name="Tomsovsky M."/>
            <person name="Tulloss R.E."/>
            <person name="Uehling J."/>
            <person name="Grigoriev I.V."/>
            <person name="Vagvolgyi C."/>
            <person name="Papp T."/>
            <person name="Martin F.M."/>
            <person name="Miettinen O."/>
            <person name="Hibbett D.S."/>
            <person name="Nagy L.G."/>
        </authorList>
    </citation>
    <scope>NUCLEOTIDE SEQUENCE [LARGE SCALE GENOMIC DNA]</scope>
    <source>
        <strain evidence="2 3">CBS 962.96</strain>
    </source>
</reference>
<evidence type="ECO:0000313" key="2">
    <source>
        <dbReference type="EMBL" id="THU93145.1"/>
    </source>
</evidence>
<dbReference type="OrthoDB" id="2970804at2759"/>
<keyword evidence="3" id="KW-1185">Reference proteome</keyword>
<evidence type="ECO:0000313" key="3">
    <source>
        <dbReference type="Proteomes" id="UP000297245"/>
    </source>
</evidence>
<evidence type="ECO:0000256" key="1">
    <source>
        <dbReference type="SAM" id="MobiDB-lite"/>
    </source>
</evidence>
<organism evidence="2 3">
    <name type="scientific">Dendrothele bispora (strain CBS 962.96)</name>
    <dbReference type="NCBI Taxonomy" id="1314807"/>
    <lineage>
        <taxon>Eukaryota</taxon>
        <taxon>Fungi</taxon>
        <taxon>Dikarya</taxon>
        <taxon>Basidiomycota</taxon>
        <taxon>Agaricomycotina</taxon>
        <taxon>Agaricomycetes</taxon>
        <taxon>Agaricomycetidae</taxon>
        <taxon>Agaricales</taxon>
        <taxon>Agaricales incertae sedis</taxon>
        <taxon>Dendrothele</taxon>
    </lineage>
</organism>
<gene>
    <name evidence="2" type="ORF">K435DRAFT_799938</name>
</gene>
<protein>
    <submittedName>
        <fullName evidence="2">Uncharacterized protein</fullName>
    </submittedName>
</protein>
<name>A0A4V4HF10_DENBC</name>